<feature type="compositionally biased region" description="Basic residues" evidence="4">
    <location>
        <begin position="1017"/>
        <end position="1026"/>
    </location>
</feature>
<dbReference type="InterPro" id="IPR011990">
    <property type="entry name" value="TPR-like_helical_dom_sf"/>
</dbReference>
<reference evidence="5" key="2">
    <citation type="submission" date="2020-11" db="EMBL/GenBank/DDBJ databases">
        <authorList>
            <consortium name="DOE Joint Genome Institute"/>
            <person name="Kuo A."/>
            <person name="Miyauchi S."/>
            <person name="Kiss E."/>
            <person name="Drula E."/>
            <person name="Kohler A."/>
            <person name="Sanchez-Garcia M."/>
            <person name="Andreopoulos B."/>
            <person name="Barry K.W."/>
            <person name="Bonito G."/>
            <person name="Buee M."/>
            <person name="Carver A."/>
            <person name="Chen C."/>
            <person name="Cichocki N."/>
            <person name="Clum A."/>
            <person name="Culley D."/>
            <person name="Crous P.W."/>
            <person name="Fauchery L."/>
            <person name="Girlanda M."/>
            <person name="Hayes R."/>
            <person name="Keri Z."/>
            <person name="Labutti K."/>
            <person name="Lipzen A."/>
            <person name="Lombard V."/>
            <person name="Magnuson J."/>
            <person name="Maillard F."/>
            <person name="Morin E."/>
            <person name="Murat C."/>
            <person name="Nolan M."/>
            <person name="Ohm R."/>
            <person name="Pangilinan J."/>
            <person name="Pereira M."/>
            <person name="Perotto S."/>
            <person name="Peter M."/>
            <person name="Riley R."/>
            <person name="Sitrit Y."/>
            <person name="Stielow B."/>
            <person name="Szollosi G."/>
            <person name="Zifcakova L."/>
            <person name="Stursova M."/>
            <person name="Spatafora J.W."/>
            <person name="Tedersoo L."/>
            <person name="Vaario L.-M."/>
            <person name="Yamada A."/>
            <person name="Yan M."/>
            <person name="Wang P."/>
            <person name="Xu J."/>
            <person name="Bruns T."/>
            <person name="Baldrian P."/>
            <person name="Vilgalys R."/>
            <person name="Henrissat B."/>
            <person name="Grigoriev I.V."/>
            <person name="Hibbett D."/>
            <person name="Nagy L.G."/>
            <person name="Martin F.M."/>
        </authorList>
    </citation>
    <scope>NUCLEOTIDE SEQUENCE</scope>
    <source>
        <strain evidence="5">UH-Tt-Lm1</strain>
    </source>
</reference>
<dbReference type="PANTHER" id="PTHR14027:SF2">
    <property type="entry name" value="RNA POLYMERASE-ASSOCIATED PROTEIN CTR9 HOMOLOG"/>
    <property type="match status" value="1"/>
</dbReference>
<dbReference type="Gene3D" id="1.25.40.10">
    <property type="entry name" value="Tetratricopeptide repeat domain"/>
    <property type="match status" value="4"/>
</dbReference>
<dbReference type="SUPFAM" id="SSF48452">
    <property type="entry name" value="TPR-like"/>
    <property type="match status" value="2"/>
</dbReference>
<dbReference type="GO" id="GO:0000993">
    <property type="term" value="F:RNA polymerase II complex binding"/>
    <property type="evidence" value="ECO:0007669"/>
    <property type="project" value="TreeGrafter"/>
</dbReference>
<proteinExistence type="predicted"/>
<feature type="region of interest" description="Disordered" evidence="4">
    <location>
        <begin position="939"/>
        <end position="1095"/>
    </location>
</feature>
<organism evidence="5 6">
    <name type="scientific">Thelephora terrestris</name>
    <dbReference type="NCBI Taxonomy" id="56493"/>
    <lineage>
        <taxon>Eukaryota</taxon>
        <taxon>Fungi</taxon>
        <taxon>Dikarya</taxon>
        <taxon>Basidiomycota</taxon>
        <taxon>Agaricomycotina</taxon>
        <taxon>Agaricomycetes</taxon>
        <taxon>Thelephorales</taxon>
        <taxon>Thelephoraceae</taxon>
        <taxon>Thelephora</taxon>
    </lineage>
</organism>
<feature type="repeat" description="TPR" evidence="3">
    <location>
        <begin position="554"/>
        <end position="587"/>
    </location>
</feature>
<dbReference type="Pfam" id="PF14559">
    <property type="entry name" value="TPR_19"/>
    <property type="match status" value="1"/>
</dbReference>
<protein>
    <submittedName>
        <fullName evidence="5">Uncharacterized protein</fullName>
    </submittedName>
</protein>
<feature type="repeat" description="TPR" evidence="3">
    <location>
        <begin position="180"/>
        <end position="213"/>
    </location>
</feature>
<evidence type="ECO:0000256" key="4">
    <source>
        <dbReference type="SAM" id="MobiDB-lite"/>
    </source>
</evidence>
<dbReference type="PROSITE" id="PS50293">
    <property type="entry name" value="TPR_REGION"/>
    <property type="match status" value="1"/>
</dbReference>
<dbReference type="AlphaFoldDB" id="A0A9P6HQ66"/>
<comment type="caution">
    <text evidence="5">The sequence shown here is derived from an EMBL/GenBank/DDBJ whole genome shotgun (WGS) entry which is preliminary data.</text>
</comment>
<accession>A0A9P6HQ66</accession>
<evidence type="ECO:0000256" key="1">
    <source>
        <dbReference type="ARBA" id="ARBA00022737"/>
    </source>
</evidence>
<name>A0A9P6HQ66_9AGAM</name>
<dbReference type="Proteomes" id="UP000736335">
    <property type="component" value="Unassembled WGS sequence"/>
</dbReference>
<feature type="compositionally biased region" description="Polar residues" evidence="4">
    <location>
        <begin position="450"/>
        <end position="467"/>
    </location>
</feature>
<keyword evidence="6" id="KW-1185">Reference proteome</keyword>
<dbReference type="EMBL" id="WIUZ02000001">
    <property type="protein sequence ID" value="KAF9792744.1"/>
    <property type="molecule type" value="Genomic_DNA"/>
</dbReference>
<dbReference type="PROSITE" id="PS50005">
    <property type="entry name" value="TPR"/>
    <property type="match status" value="3"/>
</dbReference>
<dbReference type="InterPro" id="IPR031101">
    <property type="entry name" value="Ctr9"/>
</dbReference>
<evidence type="ECO:0000256" key="3">
    <source>
        <dbReference type="PROSITE-ProRule" id="PRU00339"/>
    </source>
</evidence>
<keyword evidence="2 3" id="KW-0802">TPR repeat</keyword>
<dbReference type="InterPro" id="IPR019734">
    <property type="entry name" value="TPR_rpt"/>
</dbReference>
<dbReference type="GO" id="GO:0006368">
    <property type="term" value="P:transcription elongation by RNA polymerase II"/>
    <property type="evidence" value="ECO:0007669"/>
    <property type="project" value="TreeGrafter"/>
</dbReference>
<reference evidence="5" key="1">
    <citation type="journal article" date="2020" name="Nat. Commun.">
        <title>Large-scale genome sequencing of mycorrhizal fungi provides insights into the early evolution of symbiotic traits.</title>
        <authorList>
            <person name="Miyauchi S."/>
            <person name="Kiss E."/>
            <person name="Kuo A."/>
            <person name="Drula E."/>
            <person name="Kohler A."/>
            <person name="Sanchez-Garcia M."/>
            <person name="Morin E."/>
            <person name="Andreopoulos B."/>
            <person name="Barry K.W."/>
            <person name="Bonito G."/>
            <person name="Buee M."/>
            <person name="Carver A."/>
            <person name="Chen C."/>
            <person name="Cichocki N."/>
            <person name="Clum A."/>
            <person name="Culley D."/>
            <person name="Crous P.W."/>
            <person name="Fauchery L."/>
            <person name="Girlanda M."/>
            <person name="Hayes R.D."/>
            <person name="Keri Z."/>
            <person name="LaButti K."/>
            <person name="Lipzen A."/>
            <person name="Lombard V."/>
            <person name="Magnuson J."/>
            <person name="Maillard F."/>
            <person name="Murat C."/>
            <person name="Nolan M."/>
            <person name="Ohm R.A."/>
            <person name="Pangilinan J."/>
            <person name="Pereira M.F."/>
            <person name="Perotto S."/>
            <person name="Peter M."/>
            <person name="Pfister S."/>
            <person name="Riley R."/>
            <person name="Sitrit Y."/>
            <person name="Stielow J.B."/>
            <person name="Szollosi G."/>
            <person name="Zifcakova L."/>
            <person name="Stursova M."/>
            <person name="Spatafora J.W."/>
            <person name="Tedersoo L."/>
            <person name="Vaario L.M."/>
            <person name="Yamada A."/>
            <person name="Yan M."/>
            <person name="Wang P."/>
            <person name="Xu J."/>
            <person name="Bruns T."/>
            <person name="Baldrian P."/>
            <person name="Vilgalys R."/>
            <person name="Dunand C."/>
            <person name="Henrissat B."/>
            <person name="Grigoriev I.V."/>
            <person name="Hibbett D."/>
            <person name="Nagy L.G."/>
            <person name="Martin F.M."/>
        </authorList>
    </citation>
    <scope>NUCLEOTIDE SEQUENCE</scope>
    <source>
        <strain evidence="5">UH-Tt-Lm1</strain>
    </source>
</reference>
<feature type="compositionally biased region" description="Basic residues" evidence="4">
    <location>
        <begin position="1053"/>
        <end position="1062"/>
    </location>
</feature>
<feature type="compositionally biased region" description="Basic and acidic residues" evidence="4">
    <location>
        <begin position="939"/>
        <end position="993"/>
    </location>
</feature>
<gene>
    <name evidence="5" type="ORF">BJ322DRAFT_998315</name>
</gene>
<evidence type="ECO:0000313" key="6">
    <source>
        <dbReference type="Proteomes" id="UP000736335"/>
    </source>
</evidence>
<dbReference type="PANTHER" id="PTHR14027">
    <property type="entry name" value="RNA POLYMERASE-ASSOCIATED PROTEIN CTR9"/>
    <property type="match status" value="1"/>
</dbReference>
<dbReference type="GO" id="GO:0006355">
    <property type="term" value="P:regulation of DNA-templated transcription"/>
    <property type="evidence" value="ECO:0007669"/>
    <property type="project" value="InterPro"/>
</dbReference>
<evidence type="ECO:0000313" key="5">
    <source>
        <dbReference type="EMBL" id="KAF9792744.1"/>
    </source>
</evidence>
<dbReference type="Pfam" id="PF13181">
    <property type="entry name" value="TPR_8"/>
    <property type="match status" value="1"/>
</dbReference>
<dbReference type="GO" id="GO:0016593">
    <property type="term" value="C:Cdc73/Paf1 complex"/>
    <property type="evidence" value="ECO:0007669"/>
    <property type="project" value="TreeGrafter"/>
</dbReference>
<dbReference type="SMART" id="SM00028">
    <property type="entry name" value="TPR"/>
    <property type="match status" value="9"/>
</dbReference>
<feature type="repeat" description="TPR" evidence="3">
    <location>
        <begin position="762"/>
        <end position="795"/>
    </location>
</feature>
<dbReference type="Pfam" id="PF13424">
    <property type="entry name" value="TPR_12"/>
    <property type="match status" value="1"/>
</dbReference>
<sequence length="1095" mass="122410">MSDQKAPKTIELDLLNEVVTIELDELEEDATNLILVLNESECKVWVWTKLAQEYWQRGYHDEAEKIALAAITKLSPSDPGSLAPIHSFLANVHISKARQAPKLILPNPRQDDVTSHKTREEHYKEAAMCINASDSALRQSESGGGILFLLARGIHQMATRSMEDALRSFDAVLSTHPTNVIALLGKARILYARRQYTQALKLFQDVLQYNPECKPDPRIGIGLCFWALEQKSRAKAAWQRSLEVNPNNSSAQLLLGLEAINTSKNEKLAEDERRSAFVSGTKLIELAFKTNQKNSATANVLCELFLRKGNHSRAMKLAERTIQFADTLTVLTDGYIKAGRVSHAEGSILDATRHFTEATKAPVVNAIAAIGLAQIQLKADEIPAAIHTLDSLLQSPSSQNSVEATAMLASLRAHPRPGVSSSEIAKEKERARELFEKVIKELHLPEDNARASTSTNGAGPSRPNKSARNLAEDVDMHVEIAKLWQDDNIDIVKRAVQETLRINEAVHRVEPKLVNNLGVLDHLEGNLAQAQAAYERALTSNTAAALPDSDAISTTILYNLARVYESQGELDRAQEAYEKLLSHHPEYVDAKIRLADLAATLNNGNEAHELLKQALASQPTNLNVRAFYTRFLIQSNLHKHAKDFVFATLKDHDKHDVYSLCASGWIMYHQARENRDAKQIEERKRGFQRSAEFYEKALQLDPLCAVAAQGLAISIAEDALGAMGGALSQTPVTGTDEVLKRYNNARDALEVFSKIKESLNDGSVYVNMGHCYFAREEYDRAIESYETASSRFYHGQNGSLLMCLCRSHYAKATKDQSYTEMNLALSCAQKALHIAPHDKAVLYNIAMMMQKAAEMMFAIQPAKRQIADLESAIEQGAKAQRLFTSLAADESTSLPYDKNIADQRRKYGDNMMKKADEHLQAQRQYDTEKAEKLAYAKKLRQEEKDKQEALEREEERKRREGAEVLAAERRKARETALEWTKDIKVDSDEEKEKKPKKQRRVKPEAGSGNEGESEPPKKKRRSKLKKMGGDSGSEREGLFTDEEEGGATDSKPAKKRTSKKRVIRDDDDGEQASAPARKKQYKSKELISDSDEEME</sequence>
<keyword evidence="1" id="KW-0677">Repeat</keyword>
<feature type="region of interest" description="Disordered" evidence="4">
    <location>
        <begin position="445"/>
        <end position="467"/>
    </location>
</feature>
<dbReference type="OrthoDB" id="343875at2759"/>
<dbReference type="Pfam" id="PF13432">
    <property type="entry name" value="TPR_16"/>
    <property type="match status" value="1"/>
</dbReference>
<evidence type="ECO:0000256" key="2">
    <source>
        <dbReference type="ARBA" id="ARBA00022803"/>
    </source>
</evidence>